<evidence type="ECO:0000313" key="2">
    <source>
        <dbReference type="EMBL" id="GAA3284086.1"/>
    </source>
</evidence>
<keyword evidence="3" id="KW-1185">Reference proteome</keyword>
<comment type="caution">
    <text evidence="2">The sequence shown here is derived from an EMBL/GenBank/DDBJ whole genome shotgun (WGS) entry which is preliminary data.</text>
</comment>
<organism evidence="2 3">
    <name type="scientific">Nesterenkonia halobia</name>
    <dbReference type="NCBI Taxonomy" id="37922"/>
    <lineage>
        <taxon>Bacteria</taxon>
        <taxon>Bacillati</taxon>
        <taxon>Actinomycetota</taxon>
        <taxon>Actinomycetes</taxon>
        <taxon>Micrococcales</taxon>
        <taxon>Micrococcaceae</taxon>
        <taxon>Nesterenkonia</taxon>
    </lineage>
</organism>
<dbReference type="Pfam" id="PF00814">
    <property type="entry name" value="TsaD"/>
    <property type="match status" value="1"/>
</dbReference>
<evidence type="ECO:0000313" key="3">
    <source>
        <dbReference type="Proteomes" id="UP001501736"/>
    </source>
</evidence>
<proteinExistence type="predicted"/>
<dbReference type="PANTHER" id="PTHR11735:SF11">
    <property type="entry name" value="TRNA THREONYLCARBAMOYLADENOSINE BIOSYNTHESIS PROTEIN TSAB"/>
    <property type="match status" value="1"/>
</dbReference>
<gene>
    <name evidence="2" type="primary">tsaB</name>
    <name evidence="2" type="ORF">GCM10020260_13940</name>
</gene>
<dbReference type="SUPFAM" id="SSF53067">
    <property type="entry name" value="Actin-like ATPase domain"/>
    <property type="match status" value="2"/>
</dbReference>
<evidence type="ECO:0000259" key="1">
    <source>
        <dbReference type="Pfam" id="PF00814"/>
    </source>
</evidence>
<dbReference type="NCBIfam" id="TIGR03725">
    <property type="entry name" value="T6A_YeaZ"/>
    <property type="match status" value="1"/>
</dbReference>
<dbReference type="InterPro" id="IPR000905">
    <property type="entry name" value="Gcp-like_dom"/>
</dbReference>
<dbReference type="Gene3D" id="3.30.420.40">
    <property type="match status" value="2"/>
</dbReference>
<dbReference type="RefSeq" id="WP_344719645.1">
    <property type="nucleotide sequence ID" value="NZ_BAAAYG010000005.1"/>
</dbReference>
<dbReference type="PANTHER" id="PTHR11735">
    <property type="entry name" value="TRNA N6-ADENOSINE THREONYLCARBAMOYLTRANSFERASE"/>
    <property type="match status" value="1"/>
</dbReference>
<dbReference type="EMBL" id="BAAAYG010000005">
    <property type="protein sequence ID" value="GAA3284086.1"/>
    <property type="molecule type" value="Genomic_DNA"/>
</dbReference>
<dbReference type="InterPro" id="IPR043129">
    <property type="entry name" value="ATPase_NBD"/>
</dbReference>
<accession>A0ABP6RDR8</accession>
<dbReference type="InterPro" id="IPR022496">
    <property type="entry name" value="T6A_TsaB"/>
</dbReference>
<feature type="domain" description="Gcp-like" evidence="1">
    <location>
        <begin position="29"/>
        <end position="128"/>
    </location>
</feature>
<name>A0ABP6RDR8_9MICC</name>
<dbReference type="Proteomes" id="UP001501736">
    <property type="component" value="Unassembled WGS sequence"/>
</dbReference>
<reference evidence="3" key="1">
    <citation type="journal article" date="2019" name="Int. J. Syst. Evol. Microbiol.">
        <title>The Global Catalogue of Microorganisms (GCM) 10K type strain sequencing project: providing services to taxonomists for standard genome sequencing and annotation.</title>
        <authorList>
            <consortium name="The Broad Institute Genomics Platform"/>
            <consortium name="The Broad Institute Genome Sequencing Center for Infectious Disease"/>
            <person name="Wu L."/>
            <person name="Ma J."/>
        </authorList>
    </citation>
    <scope>NUCLEOTIDE SEQUENCE [LARGE SCALE GENOMIC DNA]</scope>
    <source>
        <strain evidence="3">JCM 11483</strain>
    </source>
</reference>
<protein>
    <submittedName>
        <fullName evidence="2">tRNA (Adenosine(37)-N6)-threonylcarbamoyltransferase complex dimerization subunit type 1 TsaB</fullName>
    </submittedName>
</protein>
<sequence>MLLAIDSSAGASAAVTDGEAVLAHRRTDATTTHAEVLAPAVREVLTEAGIRGAELDGVVVGVGPGPFTGLRVGLVLAHSLAEAWDLPLHGIGSLESLARRAARHGLTGEFLVTADARRREVHWARCRAADGAAELLDGPHVGPASDPAARGLGDLPAVGRGVSLYPEDLTPAPGLPEEAARWTADAAELGQLAAAGAVLRDPLPLYLRESDAVAPTARKAVS</sequence>